<dbReference type="Proteomes" id="UP000683139">
    <property type="component" value="Unassembled WGS sequence"/>
</dbReference>
<dbReference type="Pfam" id="PF07638">
    <property type="entry name" value="Sigma70_ECF"/>
    <property type="match status" value="1"/>
</dbReference>
<dbReference type="InterPro" id="IPR053812">
    <property type="entry name" value="HTH_Sigma70_ECF-like"/>
</dbReference>
<evidence type="ECO:0000259" key="1">
    <source>
        <dbReference type="Pfam" id="PF07638"/>
    </source>
</evidence>
<sequence length="156" mass="17800">MRGLPTYMYLSKKEQQLETVAHAYLGGKYPAGIKSQHRAIATVGVDEEDTKTLQDLKFKIARVLAARGYDERNDIDKVLDIIAEMQDIQIELKRIDNVLAALEQYKPDFAKLLKYKYIDGYSSTTAAVALNITERTFVRWHKRAIAEYLELAANCL</sequence>
<dbReference type="AlphaFoldDB" id="A0A920CYC8"/>
<dbReference type="EMBL" id="BOSE01000006">
    <property type="protein sequence ID" value="GIP17781.1"/>
    <property type="molecule type" value="Genomic_DNA"/>
</dbReference>
<keyword evidence="3" id="KW-1185">Reference proteome</keyword>
<evidence type="ECO:0000313" key="2">
    <source>
        <dbReference type="EMBL" id="GIP17781.1"/>
    </source>
</evidence>
<comment type="caution">
    <text evidence="2">The sequence shown here is derived from an EMBL/GenBank/DDBJ whole genome shotgun (WGS) entry which is preliminary data.</text>
</comment>
<reference evidence="2" key="1">
    <citation type="submission" date="2021-03" db="EMBL/GenBank/DDBJ databases">
        <title>Antimicrobial resistance genes in bacteria isolated from Japanese honey, and their potential for conferring macrolide and lincosamide resistance in the American foulbrood pathogen Paenibacillus larvae.</title>
        <authorList>
            <person name="Okamoto M."/>
            <person name="Kumagai M."/>
            <person name="Kanamori H."/>
            <person name="Takamatsu D."/>
        </authorList>
    </citation>
    <scope>NUCLEOTIDE SEQUENCE</scope>
    <source>
        <strain evidence="2">J40TS1</strain>
    </source>
</reference>
<evidence type="ECO:0000313" key="3">
    <source>
        <dbReference type="Proteomes" id="UP000683139"/>
    </source>
</evidence>
<name>A0A920CYC8_9BACL</name>
<organism evidence="2 3">
    <name type="scientific">Paenibacillus montaniterrae</name>
    <dbReference type="NCBI Taxonomy" id="429341"/>
    <lineage>
        <taxon>Bacteria</taxon>
        <taxon>Bacillati</taxon>
        <taxon>Bacillota</taxon>
        <taxon>Bacilli</taxon>
        <taxon>Bacillales</taxon>
        <taxon>Paenibacillaceae</taxon>
        <taxon>Paenibacillus</taxon>
    </lineage>
</organism>
<accession>A0A920CYC8</accession>
<protein>
    <recommendedName>
        <fullName evidence="1">RNA polymerase sigma-70 ECF-like HTH domain-containing protein</fullName>
    </recommendedName>
</protein>
<proteinExistence type="predicted"/>
<feature type="domain" description="RNA polymerase sigma-70 ECF-like HTH" evidence="1">
    <location>
        <begin position="70"/>
        <end position="139"/>
    </location>
</feature>
<gene>
    <name evidence="2" type="ORF">J40TS1_34230</name>
</gene>